<name>A0ABV0PUL3_9TELE</name>
<protein>
    <submittedName>
        <fullName evidence="1">Uncharacterized protein</fullName>
    </submittedName>
</protein>
<gene>
    <name evidence="1" type="ORF">GOODEAATRI_000374</name>
</gene>
<reference evidence="1 2" key="1">
    <citation type="submission" date="2021-06" db="EMBL/GenBank/DDBJ databases">
        <authorList>
            <person name="Palmer J.M."/>
        </authorList>
    </citation>
    <scope>NUCLEOTIDE SEQUENCE [LARGE SCALE GENOMIC DNA]</scope>
    <source>
        <strain evidence="1 2">GA_2019</strain>
        <tissue evidence="1">Muscle</tissue>
    </source>
</reference>
<dbReference type="Proteomes" id="UP001476798">
    <property type="component" value="Unassembled WGS sequence"/>
</dbReference>
<comment type="caution">
    <text evidence="1">The sequence shown here is derived from an EMBL/GenBank/DDBJ whole genome shotgun (WGS) entry which is preliminary data.</text>
</comment>
<sequence>MHLTGAFYGFYSLSQGRNSKKGVKVRAGLQTGAHAARKRAHLVRTAAAFNLAPIALHAHDFLARKIQRRKSEGEKVREIDREKKIVQQGANDERWSLGLVEIRCCLRQRSAGSSPDHVFLAVNGDGRLSDP</sequence>
<evidence type="ECO:0000313" key="2">
    <source>
        <dbReference type="Proteomes" id="UP001476798"/>
    </source>
</evidence>
<proteinExistence type="predicted"/>
<organism evidence="1 2">
    <name type="scientific">Goodea atripinnis</name>
    <dbReference type="NCBI Taxonomy" id="208336"/>
    <lineage>
        <taxon>Eukaryota</taxon>
        <taxon>Metazoa</taxon>
        <taxon>Chordata</taxon>
        <taxon>Craniata</taxon>
        <taxon>Vertebrata</taxon>
        <taxon>Euteleostomi</taxon>
        <taxon>Actinopterygii</taxon>
        <taxon>Neopterygii</taxon>
        <taxon>Teleostei</taxon>
        <taxon>Neoteleostei</taxon>
        <taxon>Acanthomorphata</taxon>
        <taxon>Ovalentaria</taxon>
        <taxon>Atherinomorphae</taxon>
        <taxon>Cyprinodontiformes</taxon>
        <taxon>Goodeidae</taxon>
        <taxon>Goodea</taxon>
    </lineage>
</organism>
<evidence type="ECO:0000313" key="1">
    <source>
        <dbReference type="EMBL" id="MEQ2187032.1"/>
    </source>
</evidence>
<dbReference type="EMBL" id="JAHRIO010089971">
    <property type="protein sequence ID" value="MEQ2187032.1"/>
    <property type="molecule type" value="Genomic_DNA"/>
</dbReference>
<keyword evidence="2" id="KW-1185">Reference proteome</keyword>
<accession>A0ABV0PUL3</accession>